<proteinExistence type="predicted"/>
<accession>A0A381ZR69</accession>
<dbReference type="PANTHER" id="PTHR37326:SF1">
    <property type="entry name" value="BLL3975 PROTEIN"/>
    <property type="match status" value="1"/>
</dbReference>
<evidence type="ECO:0000256" key="2">
    <source>
        <dbReference type="ARBA" id="ARBA00022723"/>
    </source>
</evidence>
<dbReference type="EMBL" id="UINC01022300">
    <property type="protein sequence ID" value="SVA91624.1"/>
    <property type="molecule type" value="Genomic_DNA"/>
</dbReference>
<dbReference type="Gene3D" id="3.40.630.10">
    <property type="entry name" value="Zn peptidases"/>
    <property type="match status" value="1"/>
</dbReference>
<gene>
    <name evidence="6" type="ORF">METZ01_LOCUS144478</name>
</gene>
<evidence type="ECO:0000259" key="5">
    <source>
        <dbReference type="Pfam" id="PF24827"/>
    </source>
</evidence>
<dbReference type="InterPro" id="IPR053138">
    <property type="entry name" value="N-alpha-Ac-DABA_deacetylase"/>
</dbReference>
<dbReference type="CDD" id="cd06252">
    <property type="entry name" value="M14_ASTE_ASPA-like"/>
    <property type="match status" value="1"/>
</dbReference>
<dbReference type="GO" id="GO:0016788">
    <property type="term" value="F:hydrolase activity, acting on ester bonds"/>
    <property type="evidence" value="ECO:0007669"/>
    <property type="project" value="InterPro"/>
</dbReference>
<dbReference type="AlphaFoldDB" id="A0A381ZR69"/>
<keyword evidence="4" id="KW-0862">Zinc</keyword>
<reference evidence="6" key="1">
    <citation type="submission" date="2018-05" db="EMBL/GenBank/DDBJ databases">
        <authorList>
            <person name="Lanie J.A."/>
            <person name="Ng W.-L."/>
            <person name="Kazmierczak K.M."/>
            <person name="Andrzejewski T.M."/>
            <person name="Davidsen T.M."/>
            <person name="Wayne K.J."/>
            <person name="Tettelin H."/>
            <person name="Glass J.I."/>
            <person name="Rusch D."/>
            <person name="Podicherti R."/>
            <person name="Tsui H.-C.T."/>
            <person name="Winkler M.E."/>
        </authorList>
    </citation>
    <scope>NUCLEOTIDE SEQUENCE</scope>
</reference>
<dbReference type="PANTHER" id="PTHR37326">
    <property type="entry name" value="BLL3975 PROTEIN"/>
    <property type="match status" value="1"/>
</dbReference>
<evidence type="ECO:0000256" key="4">
    <source>
        <dbReference type="ARBA" id="ARBA00022833"/>
    </source>
</evidence>
<protein>
    <recommendedName>
        <fullName evidence="5">Succinylglutamate desuccinylase/Aspartoacylase catalytic domain-containing protein</fullName>
    </recommendedName>
</protein>
<feature type="domain" description="Succinylglutamate desuccinylase/Aspartoacylase catalytic" evidence="5">
    <location>
        <begin position="45"/>
        <end position="233"/>
    </location>
</feature>
<keyword evidence="3" id="KW-0378">Hydrolase</keyword>
<evidence type="ECO:0000256" key="3">
    <source>
        <dbReference type="ARBA" id="ARBA00022801"/>
    </source>
</evidence>
<dbReference type="InterPro" id="IPR055438">
    <property type="entry name" value="AstE_AspA_cat"/>
</dbReference>
<sequence length="332" mass="35524">MTQIVSTVDYEKEGKQIGWLRLPHSVTRSAYGVVPIPVAVIQNGPGPQILLCGGTHGDEYEGQIALTRTIQDLQPEEIRGRIIILPALNLPAAQAGTRVSPLDEGNLNRVFPGDPMGGPTSKIADYVEHHLLPMVDVVADFHAGGSSLEYRPHASTHFSVGASSEHKQRSLDVVQSLGVRHVMVFERAEPHGTLPDAAMRQGVISLGGEYGGTGSVSRPGVALVQQALTRMLAFFGAQGTLPDDLPQPEVLHIFGSTAYAYAPEPGLFEPATNLGDRVQPGDLCGRVLFPDNPARESIPVLFEGAGDVVCKRHPGRVERGDCVAHLAAPRDR</sequence>
<dbReference type="Pfam" id="PF24827">
    <property type="entry name" value="AstE_AspA_cat"/>
    <property type="match status" value="1"/>
</dbReference>
<keyword evidence="2" id="KW-0479">Metal-binding</keyword>
<evidence type="ECO:0000313" key="6">
    <source>
        <dbReference type="EMBL" id="SVA91624.1"/>
    </source>
</evidence>
<evidence type="ECO:0000256" key="1">
    <source>
        <dbReference type="ARBA" id="ARBA00001947"/>
    </source>
</evidence>
<name>A0A381ZR69_9ZZZZ</name>
<dbReference type="GO" id="GO:0046872">
    <property type="term" value="F:metal ion binding"/>
    <property type="evidence" value="ECO:0007669"/>
    <property type="project" value="UniProtKB-KW"/>
</dbReference>
<organism evidence="6">
    <name type="scientific">marine metagenome</name>
    <dbReference type="NCBI Taxonomy" id="408172"/>
    <lineage>
        <taxon>unclassified sequences</taxon>
        <taxon>metagenomes</taxon>
        <taxon>ecological metagenomes</taxon>
    </lineage>
</organism>
<dbReference type="SUPFAM" id="SSF53187">
    <property type="entry name" value="Zn-dependent exopeptidases"/>
    <property type="match status" value="1"/>
</dbReference>
<dbReference type="PIRSF" id="PIRSF039012">
    <property type="entry name" value="ASP"/>
    <property type="match status" value="1"/>
</dbReference>
<comment type="cofactor">
    <cofactor evidence="1">
        <name>Zn(2+)</name>
        <dbReference type="ChEBI" id="CHEBI:29105"/>
    </cofactor>
</comment>
<dbReference type="GO" id="GO:0016811">
    <property type="term" value="F:hydrolase activity, acting on carbon-nitrogen (but not peptide) bonds, in linear amides"/>
    <property type="evidence" value="ECO:0007669"/>
    <property type="project" value="InterPro"/>
</dbReference>
<dbReference type="InterPro" id="IPR043795">
    <property type="entry name" value="N-alpha-Ac-DABA-like"/>
</dbReference>